<dbReference type="InterPro" id="IPR035396">
    <property type="entry name" value="Bac_rhamnosid6H"/>
</dbReference>
<dbReference type="Gene3D" id="2.60.420.10">
    <property type="entry name" value="Maltose phosphorylase, domain 3"/>
    <property type="match status" value="1"/>
</dbReference>
<dbReference type="InterPro" id="IPR012341">
    <property type="entry name" value="6hp_glycosidase-like_sf"/>
</dbReference>
<dbReference type="EC" id="3.2.1.40" evidence="2"/>
<evidence type="ECO:0000256" key="3">
    <source>
        <dbReference type="ARBA" id="ARBA00022801"/>
    </source>
</evidence>
<comment type="caution">
    <text evidence="6">The sequence shown here is derived from an EMBL/GenBank/DDBJ whole genome shotgun (WGS) entry which is preliminary data.</text>
</comment>
<gene>
    <name evidence="6" type="ORF">SDC9_130100</name>
</gene>
<dbReference type="InterPro" id="IPR008928">
    <property type="entry name" value="6-hairpin_glycosidase_sf"/>
</dbReference>
<dbReference type="GO" id="GO:0005975">
    <property type="term" value="P:carbohydrate metabolic process"/>
    <property type="evidence" value="ECO:0007669"/>
    <property type="project" value="InterPro"/>
</dbReference>
<accession>A0A645D1G5</accession>
<dbReference type="GO" id="GO:0030596">
    <property type="term" value="F:alpha-L-rhamnosidase activity"/>
    <property type="evidence" value="ECO:0007669"/>
    <property type="project" value="UniProtKB-EC"/>
</dbReference>
<organism evidence="6">
    <name type="scientific">bioreactor metagenome</name>
    <dbReference type="NCBI Taxonomy" id="1076179"/>
    <lineage>
        <taxon>unclassified sequences</taxon>
        <taxon>metagenomes</taxon>
        <taxon>ecological metagenomes</taxon>
    </lineage>
</organism>
<dbReference type="PANTHER" id="PTHR33307">
    <property type="entry name" value="ALPHA-RHAMNOSIDASE (EUROFUNG)"/>
    <property type="match status" value="1"/>
</dbReference>
<dbReference type="Pfam" id="PF17389">
    <property type="entry name" value="Bac_rhamnosid6H"/>
    <property type="match status" value="1"/>
</dbReference>
<dbReference type="PANTHER" id="PTHR33307:SF11">
    <property type="entry name" value="ALPHA-L-RHAMNOSIDASE"/>
    <property type="match status" value="1"/>
</dbReference>
<sequence>MGNSIRYNYSVYHLYRKKIRDMIHAQRENGLIPDIAPEFVVFSEGFVDSPEWGSAGVILPWMVYKWYGDKSILSEAYTMMEKYVAYLGSKADQHILSHGLGDWFDYGPNPPGVAQLTPVPLTATAIYYYDVKLLAEIARTLDMKDDAKHYTAKAETIKKAFNDKFYDPVNKTYSTGSQTAIAMPLCVGLAKEEDKKEIITSLCKSIEKDGYALTAGDIGFHFLVEALSDGEYSEVLYKMINRADVPGYGYQLARGATALTESWPALEEVSNNHLMLGHIMEWFYTGLLGINDAPDAIASDKIILKPNPVGDITRAKGHYDSPRGLIAVDWNIIGDKFELQCEIPQGIDAKAIIPNGYLISSSDLASVRKSYKLSDQNTSIHLTAGRHYFSFQKK</sequence>
<evidence type="ECO:0000313" key="6">
    <source>
        <dbReference type="EMBL" id="MPM83037.1"/>
    </source>
</evidence>
<evidence type="ECO:0000259" key="4">
    <source>
        <dbReference type="Pfam" id="PF17389"/>
    </source>
</evidence>
<dbReference type="Gene3D" id="1.50.10.10">
    <property type="match status" value="1"/>
</dbReference>
<dbReference type="Pfam" id="PF17390">
    <property type="entry name" value="Bac_rhamnosid_C"/>
    <property type="match status" value="1"/>
</dbReference>
<dbReference type="EMBL" id="VSSQ01031942">
    <property type="protein sequence ID" value="MPM83037.1"/>
    <property type="molecule type" value="Genomic_DNA"/>
</dbReference>
<evidence type="ECO:0000259" key="5">
    <source>
        <dbReference type="Pfam" id="PF17390"/>
    </source>
</evidence>
<dbReference type="InterPro" id="IPR035398">
    <property type="entry name" value="Bac_rhamnosid_C"/>
</dbReference>
<protein>
    <recommendedName>
        <fullName evidence="2">alpha-L-rhamnosidase</fullName>
        <ecNumber evidence="2">3.2.1.40</ecNumber>
    </recommendedName>
</protein>
<dbReference type="SUPFAM" id="SSF48208">
    <property type="entry name" value="Six-hairpin glycosidases"/>
    <property type="match status" value="1"/>
</dbReference>
<name>A0A645D1G5_9ZZZZ</name>
<comment type="catalytic activity">
    <reaction evidence="1">
        <text>Hydrolysis of terminal non-reducing alpha-L-rhamnose residues in alpha-L-rhamnosides.</text>
        <dbReference type="EC" id="3.2.1.40"/>
    </reaction>
</comment>
<feature type="domain" description="Alpha-L-rhamnosidase C-terminal" evidence="5">
    <location>
        <begin position="301"/>
        <end position="355"/>
    </location>
</feature>
<reference evidence="6" key="1">
    <citation type="submission" date="2019-08" db="EMBL/GenBank/DDBJ databases">
        <authorList>
            <person name="Kucharzyk K."/>
            <person name="Murdoch R.W."/>
            <person name="Higgins S."/>
            <person name="Loffler F."/>
        </authorList>
    </citation>
    <scope>NUCLEOTIDE SEQUENCE</scope>
</reference>
<evidence type="ECO:0000256" key="1">
    <source>
        <dbReference type="ARBA" id="ARBA00001445"/>
    </source>
</evidence>
<proteinExistence type="predicted"/>
<evidence type="ECO:0000256" key="2">
    <source>
        <dbReference type="ARBA" id="ARBA00012652"/>
    </source>
</evidence>
<keyword evidence="3" id="KW-0378">Hydrolase</keyword>
<dbReference type="AlphaFoldDB" id="A0A645D1G5"/>
<dbReference type="InterPro" id="IPR016007">
    <property type="entry name" value="Alpha_rhamnosid"/>
</dbReference>
<feature type="domain" description="Alpha-L-rhamnosidase six-hairpin glycosidase" evidence="4">
    <location>
        <begin position="4"/>
        <end position="285"/>
    </location>
</feature>